<dbReference type="AlphaFoldDB" id="A0A382XUG0"/>
<dbReference type="InterPro" id="IPR036929">
    <property type="entry name" value="DsbDN_sf"/>
</dbReference>
<gene>
    <name evidence="2" type="ORF">METZ01_LOCUS427368</name>
</gene>
<protein>
    <submittedName>
        <fullName evidence="2">Uncharacterized protein</fullName>
    </submittedName>
</protein>
<proteinExistence type="predicted"/>
<evidence type="ECO:0000313" key="2">
    <source>
        <dbReference type="EMBL" id="SVD74514.1"/>
    </source>
</evidence>
<sequence length="90" mass="10026">MNDNLMTTLLPSPCLSLASLFRRFIASVVSVLCLMSLLVTFAFAQVPSAFDDPFTNEPQFLDVDQAFAFDFSQKDNVLTLNFDIAAGYYL</sequence>
<organism evidence="2">
    <name type="scientific">marine metagenome</name>
    <dbReference type="NCBI Taxonomy" id="408172"/>
    <lineage>
        <taxon>unclassified sequences</taxon>
        <taxon>metagenomes</taxon>
        <taxon>ecological metagenomes</taxon>
    </lineage>
</organism>
<keyword evidence="1" id="KW-1133">Transmembrane helix</keyword>
<keyword evidence="1" id="KW-0472">Membrane</keyword>
<name>A0A382XUG0_9ZZZZ</name>
<feature type="non-terminal residue" evidence="2">
    <location>
        <position position="90"/>
    </location>
</feature>
<dbReference type="Gene3D" id="2.60.40.1250">
    <property type="entry name" value="Thiol:disulfide interchange protein DsbD, N-terminal domain"/>
    <property type="match status" value="1"/>
</dbReference>
<reference evidence="2" key="1">
    <citation type="submission" date="2018-05" db="EMBL/GenBank/DDBJ databases">
        <authorList>
            <person name="Lanie J.A."/>
            <person name="Ng W.-L."/>
            <person name="Kazmierczak K.M."/>
            <person name="Andrzejewski T.M."/>
            <person name="Davidsen T.M."/>
            <person name="Wayne K.J."/>
            <person name="Tettelin H."/>
            <person name="Glass J.I."/>
            <person name="Rusch D."/>
            <person name="Podicherti R."/>
            <person name="Tsui H.-C.T."/>
            <person name="Winkler M.E."/>
        </authorList>
    </citation>
    <scope>NUCLEOTIDE SEQUENCE</scope>
</reference>
<feature type="transmembrane region" description="Helical" evidence="1">
    <location>
        <begin position="20"/>
        <end position="44"/>
    </location>
</feature>
<dbReference type="EMBL" id="UINC01170461">
    <property type="protein sequence ID" value="SVD74514.1"/>
    <property type="molecule type" value="Genomic_DNA"/>
</dbReference>
<keyword evidence="1" id="KW-0812">Transmembrane</keyword>
<dbReference type="SUPFAM" id="SSF74863">
    <property type="entry name" value="Thiol:disulfide interchange protein DsbD, N-terminal domain (DsbD-alpha)"/>
    <property type="match status" value="1"/>
</dbReference>
<accession>A0A382XUG0</accession>
<evidence type="ECO:0000256" key="1">
    <source>
        <dbReference type="SAM" id="Phobius"/>
    </source>
</evidence>